<dbReference type="Gene3D" id="3.40.50.720">
    <property type="entry name" value="NAD(P)-binding Rossmann-like Domain"/>
    <property type="match status" value="1"/>
</dbReference>
<dbReference type="OrthoDB" id="6251714at2759"/>
<dbReference type="PROSITE" id="PS00061">
    <property type="entry name" value="ADH_SHORT"/>
    <property type="match status" value="1"/>
</dbReference>
<sequence>MFERLAGKNTIITGASAGFGKSTALLFAKYGSNLILTARRENLLQELKDEISKINPAVKVHLIKLDVTDHAAINEEFAKLPEWASKIDILVNNAGLAYGMDQLKDVPESSIDIMLNTNVKGLIWMAQQVLPKMIEANEGHIINIGSIAGLTSYPNGSIYAATKHAVHAISDALRMETNATKIRVTELCPGMVKTEFSKVRFGGDEAKADNVYAGIEPMTGDDIAEMIAFCATRHQRCVISNLVCLANGQANPFMVHRDL</sequence>
<evidence type="ECO:0000256" key="1">
    <source>
        <dbReference type="ARBA" id="ARBA00006484"/>
    </source>
</evidence>
<dbReference type="Proteomes" id="UP000245699">
    <property type="component" value="Unassembled WGS sequence"/>
</dbReference>
<dbReference type="AlphaFoldDB" id="A0A2T9YIH0"/>
<reference evidence="5 6" key="1">
    <citation type="journal article" date="2018" name="MBio">
        <title>Comparative Genomics Reveals the Core Gene Toolbox for the Fungus-Insect Symbiosis.</title>
        <authorList>
            <person name="Wang Y."/>
            <person name="Stata M."/>
            <person name="Wang W."/>
            <person name="Stajich J.E."/>
            <person name="White M.M."/>
            <person name="Moncalvo J.M."/>
        </authorList>
    </citation>
    <scope>NUCLEOTIDE SEQUENCE [LARGE SCALE GENOMIC DNA]</scope>
    <source>
        <strain evidence="5 6">AUS-77-4</strain>
    </source>
</reference>
<dbReference type="GO" id="GO:0016616">
    <property type="term" value="F:oxidoreductase activity, acting on the CH-OH group of donors, NAD or NADP as acceptor"/>
    <property type="evidence" value="ECO:0007669"/>
    <property type="project" value="UniProtKB-ARBA"/>
</dbReference>
<dbReference type="InterPro" id="IPR020904">
    <property type="entry name" value="Sc_DH/Rdtase_CS"/>
</dbReference>
<keyword evidence="6" id="KW-1185">Reference proteome</keyword>
<evidence type="ECO:0000256" key="4">
    <source>
        <dbReference type="RuleBase" id="RU000363"/>
    </source>
</evidence>
<dbReference type="InterPro" id="IPR002347">
    <property type="entry name" value="SDR_fam"/>
</dbReference>
<comment type="caution">
    <text evidence="5">The sequence shown here is derived from an EMBL/GenBank/DDBJ whole genome shotgun (WGS) entry which is preliminary data.</text>
</comment>
<gene>
    <name evidence="5" type="ORF">BB559_003859</name>
</gene>
<evidence type="ECO:0000313" key="6">
    <source>
        <dbReference type="Proteomes" id="UP000245699"/>
    </source>
</evidence>
<dbReference type="Pfam" id="PF00106">
    <property type="entry name" value="adh_short"/>
    <property type="match status" value="1"/>
</dbReference>
<dbReference type="InterPro" id="IPR036291">
    <property type="entry name" value="NAD(P)-bd_dom_sf"/>
</dbReference>
<proteinExistence type="inferred from homology"/>
<keyword evidence="3" id="KW-0560">Oxidoreductase</keyword>
<dbReference type="PANTHER" id="PTHR42901:SF1">
    <property type="entry name" value="ALCOHOL DEHYDROGENASE"/>
    <property type="match status" value="1"/>
</dbReference>
<dbReference type="PRINTS" id="PR00081">
    <property type="entry name" value="GDHRDH"/>
</dbReference>
<evidence type="ECO:0000256" key="3">
    <source>
        <dbReference type="ARBA" id="ARBA00023002"/>
    </source>
</evidence>
<name>A0A2T9YIH0_9FUNG</name>
<keyword evidence="2" id="KW-0521">NADP</keyword>
<evidence type="ECO:0000313" key="5">
    <source>
        <dbReference type="EMBL" id="PVU92084.1"/>
    </source>
</evidence>
<dbReference type="FunFam" id="3.40.50.720:FF:000047">
    <property type="entry name" value="NADP-dependent L-serine/L-allo-threonine dehydrogenase"/>
    <property type="match status" value="1"/>
</dbReference>
<comment type="similarity">
    <text evidence="1 4">Belongs to the short-chain dehydrogenases/reductases (SDR) family.</text>
</comment>
<evidence type="ECO:0000256" key="2">
    <source>
        <dbReference type="ARBA" id="ARBA00022857"/>
    </source>
</evidence>
<dbReference type="EMBL" id="MBFT01000386">
    <property type="protein sequence ID" value="PVU92084.1"/>
    <property type="molecule type" value="Genomic_DNA"/>
</dbReference>
<dbReference type="STRING" id="61424.A0A2T9YIH0"/>
<dbReference type="SUPFAM" id="SSF51735">
    <property type="entry name" value="NAD(P)-binding Rossmann-fold domains"/>
    <property type="match status" value="1"/>
</dbReference>
<protein>
    <submittedName>
        <fullName evidence="5">Uncharacterized protein</fullName>
    </submittedName>
</protein>
<dbReference type="PANTHER" id="PTHR42901">
    <property type="entry name" value="ALCOHOL DEHYDROGENASE"/>
    <property type="match status" value="1"/>
</dbReference>
<accession>A0A2T9YIH0</accession>
<dbReference type="PRINTS" id="PR00080">
    <property type="entry name" value="SDRFAMILY"/>
</dbReference>
<organism evidence="5 6">
    <name type="scientific">Furculomyces boomerangus</name>
    <dbReference type="NCBI Taxonomy" id="61424"/>
    <lineage>
        <taxon>Eukaryota</taxon>
        <taxon>Fungi</taxon>
        <taxon>Fungi incertae sedis</taxon>
        <taxon>Zoopagomycota</taxon>
        <taxon>Kickxellomycotina</taxon>
        <taxon>Harpellomycetes</taxon>
        <taxon>Harpellales</taxon>
        <taxon>Harpellaceae</taxon>
        <taxon>Furculomyces</taxon>
    </lineage>
</organism>